<protein>
    <submittedName>
        <fullName evidence="1">Uncharacterized protein</fullName>
    </submittedName>
</protein>
<evidence type="ECO:0000313" key="1">
    <source>
        <dbReference type="EMBL" id="GBM62643.1"/>
    </source>
</evidence>
<reference evidence="1 2" key="1">
    <citation type="journal article" date="2019" name="Sci. Rep.">
        <title>Orb-weaving spider Araneus ventricosus genome elucidates the spidroin gene catalogue.</title>
        <authorList>
            <person name="Kono N."/>
            <person name="Nakamura H."/>
            <person name="Ohtoshi R."/>
            <person name="Moran D.A.P."/>
            <person name="Shinohara A."/>
            <person name="Yoshida Y."/>
            <person name="Fujiwara M."/>
            <person name="Mori M."/>
            <person name="Tomita M."/>
            <person name="Arakawa K."/>
        </authorList>
    </citation>
    <scope>NUCLEOTIDE SEQUENCE [LARGE SCALE GENOMIC DNA]</scope>
</reference>
<gene>
    <name evidence="1" type="ORF">AVEN_103632_1</name>
</gene>
<dbReference type="OrthoDB" id="10017160at2759"/>
<dbReference type="AlphaFoldDB" id="A0A4Y2HBH7"/>
<evidence type="ECO:0000313" key="2">
    <source>
        <dbReference type="Proteomes" id="UP000499080"/>
    </source>
</evidence>
<dbReference type="EMBL" id="BGPR01001828">
    <property type="protein sequence ID" value="GBM62643.1"/>
    <property type="molecule type" value="Genomic_DNA"/>
</dbReference>
<name>A0A4Y2HBH7_ARAVE</name>
<comment type="caution">
    <text evidence="1">The sequence shown here is derived from an EMBL/GenBank/DDBJ whole genome shotgun (WGS) entry which is preliminary data.</text>
</comment>
<accession>A0A4Y2HBH7</accession>
<sequence length="93" mass="10765">MTARMPMMRKETSDLVITENLVQKVDGKLLENRRFTISSLSNEFSQVSRSAIYGIVSERLNYLRCAHYGQAENFYEIVGYDKCLNICGNYLEK</sequence>
<dbReference type="Proteomes" id="UP000499080">
    <property type="component" value="Unassembled WGS sequence"/>
</dbReference>
<organism evidence="1 2">
    <name type="scientific">Araneus ventricosus</name>
    <name type="common">Orbweaver spider</name>
    <name type="synonym">Epeira ventricosa</name>
    <dbReference type="NCBI Taxonomy" id="182803"/>
    <lineage>
        <taxon>Eukaryota</taxon>
        <taxon>Metazoa</taxon>
        <taxon>Ecdysozoa</taxon>
        <taxon>Arthropoda</taxon>
        <taxon>Chelicerata</taxon>
        <taxon>Arachnida</taxon>
        <taxon>Araneae</taxon>
        <taxon>Araneomorphae</taxon>
        <taxon>Entelegynae</taxon>
        <taxon>Araneoidea</taxon>
        <taxon>Araneidae</taxon>
        <taxon>Araneus</taxon>
    </lineage>
</organism>
<keyword evidence="2" id="KW-1185">Reference proteome</keyword>
<proteinExistence type="predicted"/>